<feature type="compositionally biased region" description="Basic residues" evidence="1">
    <location>
        <begin position="507"/>
        <end position="527"/>
    </location>
</feature>
<dbReference type="EMBL" id="JABFAI010000294">
    <property type="protein sequence ID" value="KAF4947180.1"/>
    <property type="molecule type" value="Genomic_DNA"/>
</dbReference>
<reference evidence="2" key="1">
    <citation type="journal article" date="2020" name="BMC Genomics">
        <title>Correction to: Identification and distribution of gene clusters required for synthesis of sphingolipid metabolism inhibitors in diverse species of the filamentous fungus Fusarium.</title>
        <authorList>
            <person name="Kim H.S."/>
            <person name="Lohmar J.M."/>
            <person name="Busman M."/>
            <person name="Brown D.W."/>
            <person name="Naumann T.A."/>
            <person name="Divon H.H."/>
            <person name="Lysoe E."/>
            <person name="Uhlig S."/>
            <person name="Proctor R.H."/>
        </authorList>
    </citation>
    <scope>NUCLEOTIDE SEQUENCE</scope>
    <source>
        <strain evidence="2">NRRL 45417</strain>
    </source>
</reference>
<dbReference type="OrthoDB" id="5062850at2759"/>
<dbReference type="Proteomes" id="UP000604273">
    <property type="component" value="Unassembled WGS sequence"/>
</dbReference>
<evidence type="ECO:0000313" key="3">
    <source>
        <dbReference type="Proteomes" id="UP000604273"/>
    </source>
</evidence>
<gene>
    <name evidence="2" type="ORF">FGADI_10636</name>
</gene>
<comment type="caution">
    <text evidence="2">The sequence shown here is derived from an EMBL/GenBank/DDBJ whole genome shotgun (WGS) entry which is preliminary data.</text>
</comment>
<sequence>MPSSPLLGLPPELRRMIYEYYYTSADGYLLQPISRKLAAANGKPIDLALMYTCRLVAHESRDLPLLYNRITISTVYTPELRPWAGRFDYLLFAQLQQQVNLVLVLGNRFLTEQIWVRIEQSFPLFAPHLRDALGQQTRVLGQFDLIQTEYWPFTNSFTYSVDPFRRRASGISALCEALQFTLRNLAQRATREFHRAIDEALPDWEYSGSDRLLNFLDQCFKPWDVPHADVLTEMGRRFKDDRLWATLQSWAPNERHTHEFRAKFRISAASAAICWLGRLPASKRRQECHAAGLVPFCMENPQLRISHQVSMLNVLFSRSLLRSTRSFEGLELYAGHEIGEAAFDTASSVLFCDIAEWLAEAISLPKAGMPNGSYTFTLDGEPIGYLCSEIFQQVVLRTEAMRVAIEYSLPSLGQSTQLYFGLQLPRGLGNVFAQIIDNSSFIKTNFNPGQLWNSEKMIAEFRRVGVYEFFGNYKDLPMLFDYPRPPSVNVLPRLGALVTENYESRPRPRRQNTQKRTRRHRRDRRQH</sequence>
<evidence type="ECO:0000256" key="1">
    <source>
        <dbReference type="SAM" id="MobiDB-lite"/>
    </source>
</evidence>
<keyword evidence="3" id="KW-1185">Reference proteome</keyword>
<organism evidence="2 3">
    <name type="scientific">Fusarium gaditjirri</name>
    <dbReference type="NCBI Taxonomy" id="282569"/>
    <lineage>
        <taxon>Eukaryota</taxon>
        <taxon>Fungi</taxon>
        <taxon>Dikarya</taxon>
        <taxon>Ascomycota</taxon>
        <taxon>Pezizomycotina</taxon>
        <taxon>Sordariomycetes</taxon>
        <taxon>Hypocreomycetidae</taxon>
        <taxon>Hypocreales</taxon>
        <taxon>Nectriaceae</taxon>
        <taxon>Fusarium</taxon>
        <taxon>Fusarium nisikadoi species complex</taxon>
    </lineage>
</organism>
<feature type="region of interest" description="Disordered" evidence="1">
    <location>
        <begin position="501"/>
        <end position="527"/>
    </location>
</feature>
<name>A0A8H4WRG5_9HYPO</name>
<evidence type="ECO:0000313" key="2">
    <source>
        <dbReference type="EMBL" id="KAF4947180.1"/>
    </source>
</evidence>
<proteinExistence type="predicted"/>
<dbReference type="AlphaFoldDB" id="A0A8H4WRG5"/>
<accession>A0A8H4WRG5</accession>
<protein>
    <submittedName>
        <fullName evidence="2">Uncharacterized protein</fullName>
    </submittedName>
</protein>
<reference evidence="2" key="2">
    <citation type="submission" date="2020-05" db="EMBL/GenBank/DDBJ databases">
        <authorList>
            <person name="Kim H.-S."/>
            <person name="Proctor R.H."/>
            <person name="Brown D.W."/>
        </authorList>
    </citation>
    <scope>NUCLEOTIDE SEQUENCE</scope>
    <source>
        <strain evidence="2">NRRL 45417</strain>
    </source>
</reference>